<dbReference type="Proteomes" id="UP000191691">
    <property type="component" value="Unassembled WGS sequence"/>
</dbReference>
<keyword evidence="2" id="KW-1185">Reference proteome</keyword>
<evidence type="ECO:0000313" key="1">
    <source>
        <dbReference type="EMBL" id="OQE71310.1"/>
    </source>
</evidence>
<name>A0A1V6X829_PENNA</name>
<evidence type="ECO:0000313" key="2">
    <source>
        <dbReference type="Proteomes" id="UP000191691"/>
    </source>
</evidence>
<gene>
    <name evidence="1" type="ORF">PENNAL_c0107G07007</name>
</gene>
<dbReference type="EMBL" id="MOOB01000107">
    <property type="protein sequence ID" value="OQE71310.1"/>
    <property type="molecule type" value="Genomic_DNA"/>
</dbReference>
<accession>A0A1V6X829</accession>
<proteinExistence type="predicted"/>
<sequence length="208" mass="23429">MRAKSFEVGDAGFASPSKEHCHAANLRELFSKALIGLWISWWSHGVSSIDAIFSPPGGTHYDHISQENHENVLIQVKRLLSNPVGILKHTHSSMDVDLQLYQPSFNSLQSSVMRMLDSYSVSINWGGAYTNLDKRNSLPYIDTSVDSHQMIYARRMDNITSLNQIINACNSMILWKKMIVLRDRNVFTGLIRNPIMAHASCVRVPAQS</sequence>
<dbReference type="AlphaFoldDB" id="A0A1V6X829"/>
<reference evidence="2" key="1">
    <citation type="journal article" date="2017" name="Nat. Microbiol.">
        <title>Global analysis of biosynthetic gene clusters reveals vast potential of secondary metabolite production in Penicillium species.</title>
        <authorList>
            <person name="Nielsen J.C."/>
            <person name="Grijseels S."/>
            <person name="Prigent S."/>
            <person name="Ji B."/>
            <person name="Dainat J."/>
            <person name="Nielsen K.F."/>
            <person name="Frisvad J.C."/>
            <person name="Workman M."/>
            <person name="Nielsen J."/>
        </authorList>
    </citation>
    <scope>NUCLEOTIDE SEQUENCE [LARGE SCALE GENOMIC DNA]</scope>
    <source>
        <strain evidence="2">IBT 13039</strain>
    </source>
</reference>
<organism evidence="1 2">
    <name type="scientific">Penicillium nalgiovense</name>
    <dbReference type="NCBI Taxonomy" id="60175"/>
    <lineage>
        <taxon>Eukaryota</taxon>
        <taxon>Fungi</taxon>
        <taxon>Dikarya</taxon>
        <taxon>Ascomycota</taxon>
        <taxon>Pezizomycotina</taxon>
        <taxon>Eurotiomycetes</taxon>
        <taxon>Eurotiomycetidae</taxon>
        <taxon>Eurotiales</taxon>
        <taxon>Aspergillaceae</taxon>
        <taxon>Penicillium</taxon>
    </lineage>
</organism>
<protein>
    <submittedName>
        <fullName evidence="1">Uncharacterized protein</fullName>
    </submittedName>
</protein>
<comment type="caution">
    <text evidence="1">The sequence shown here is derived from an EMBL/GenBank/DDBJ whole genome shotgun (WGS) entry which is preliminary data.</text>
</comment>